<dbReference type="Proteomes" id="UP001215151">
    <property type="component" value="Unassembled WGS sequence"/>
</dbReference>
<feature type="domain" description="Calcium channel YVC1-like C-terminal transmembrane" evidence="3">
    <location>
        <begin position="297"/>
        <end position="517"/>
    </location>
</feature>
<dbReference type="Pfam" id="PF23190">
    <property type="entry name" value="LHD_TRPY1"/>
    <property type="match status" value="1"/>
</dbReference>
<organism evidence="4 5">
    <name type="scientific">Trametes cubensis</name>
    <dbReference type="NCBI Taxonomy" id="1111947"/>
    <lineage>
        <taxon>Eukaryota</taxon>
        <taxon>Fungi</taxon>
        <taxon>Dikarya</taxon>
        <taxon>Basidiomycota</taxon>
        <taxon>Agaricomycotina</taxon>
        <taxon>Agaricomycetes</taxon>
        <taxon>Polyporales</taxon>
        <taxon>Polyporaceae</taxon>
        <taxon>Trametes</taxon>
    </lineage>
</organism>
<evidence type="ECO:0000313" key="5">
    <source>
        <dbReference type="Proteomes" id="UP001215151"/>
    </source>
</evidence>
<dbReference type="InterPro" id="IPR056337">
    <property type="entry name" value="LHD_YVC1"/>
</dbReference>
<evidence type="ECO:0000259" key="3">
    <source>
        <dbReference type="Pfam" id="PF23317"/>
    </source>
</evidence>
<keyword evidence="1" id="KW-0812">Transmembrane</keyword>
<dbReference type="EMBL" id="JAPEVG010000556">
    <property type="protein sequence ID" value="KAJ8457487.1"/>
    <property type="molecule type" value="Genomic_DNA"/>
</dbReference>
<comment type="caution">
    <text evidence="4">The sequence shown here is derived from an EMBL/GenBank/DDBJ whole genome shotgun (WGS) entry which is preliminary data.</text>
</comment>
<feature type="transmembrane region" description="Helical" evidence="1">
    <location>
        <begin position="336"/>
        <end position="354"/>
    </location>
</feature>
<dbReference type="Pfam" id="PF23317">
    <property type="entry name" value="YVC1_C"/>
    <property type="match status" value="1"/>
</dbReference>
<dbReference type="AlphaFoldDB" id="A0AAD7TI23"/>
<name>A0AAD7TI23_9APHY</name>
<feature type="transmembrane region" description="Helical" evidence="1">
    <location>
        <begin position="215"/>
        <end position="232"/>
    </location>
</feature>
<protein>
    <recommendedName>
        <fullName evidence="6">Calcium activated cation channel</fullName>
    </recommendedName>
</protein>
<keyword evidence="5" id="KW-1185">Reference proteome</keyword>
<sequence length="608" mass="68069">MPPSAEDHISTLSAVSLDPSPETVTSLVRRVKIMTLKLLPVEVPPDSISDPMSRIITPQVINAYIEAAGDFMEALPYCLLRARKEFLWEANHYPADYGENYARATACEVLARRVVHQAPPEQVSGIMSSRFRHREADGDLSGRVSALEMAIDSHCTIFLSSTEAQDVVQDLWCGRTVQVYDEDGDVSFIPYSEVTYGGFWSHLDPGRLGVPRYQNIFRIAVWFLFLFSYSQAVREPLDKLDKDHSDLDKWEIIMYVLALAFSLEGALAKLFVLAPEHSTVYPQIFKILTLVSWRAFGFWHVISFVTDCLLTAAFALRMVGIASTGDQAAAFRLRSFQCLSFAAPLLWMKLIPIFDGYKFVGTMQICVARMLKESGFFFCLLALLGIGFLQGLYALDAADGQTDHPTEILNVLIQALLQSPNYDMFTLSPLGLSLYYLWNVATAVVLLNVLISLFSSAYEDVVEDAAAEYLTYFAGKVISMIRAPDEFIYPPPFNIVEIFFVAPFEFFVSEKTYAKLDPAKNRWVKDWFRDADEAGSDAPHFQDPEVEGPDAARGLKICKKPFSELVGAFPDTTHSSEAVIISEVKELKAEIMELKKMIAALSAKVAER</sequence>
<feature type="transmembrane region" description="Helical" evidence="1">
    <location>
        <begin position="434"/>
        <end position="454"/>
    </location>
</feature>
<keyword evidence="1" id="KW-0472">Membrane</keyword>
<evidence type="ECO:0000256" key="1">
    <source>
        <dbReference type="SAM" id="Phobius"/>
    </source>
</evidence>
<dbReference type="InterPro" id="IPR056336">
    <property type="entry name" value="YVC1_C"/>
</dbReference>
<gene>
    <name evidence="4" type="ORF">ONZ51_g11505</name>
</gene>
<feature type="transmembrane region" description="Helical" evidence="1">
    <location>
        <begin position="375"/>
        <end position="395"/>
    </location>
</feature>
<feature type="transmembrane region" description="Helical" evidence="1">
    <location>
        <begin position="295"/>
        <end position="316"/>
    </location>
</feature>
<evidence type="ECO:0000313" key="4">
    <source>
        <dbReference type="EMBL" id="KAJ8457487.1"/>
    </source>
</evidence>
<dbReference type="PANTHER" id="PTHR35859">
    <property type="entry name" value="NONSELECTIVE CATION CHANNEL PROTEIN"/>
    <property type="match status" value="1"/>
</dbReference>
<proteinExistence type="predicted"/>
<evidence type="ECO:0000259" key="2">
    <source>
        <dbReference type="Pfam" id="PF23190"/>
    </source>
</evidence>
<reference evidence="4" key="1">
    <citation type="submission" date="2022-11" db="EMBL/GenBank/DDBJ databases">
        <title>Genome Sequence of Cubamyces cubensis.</title>
        <authorList>
            <person name="Buettner E."/>
        </authorList>
    </citation>
    <scope>NUCLEOTIDE SEQUENCE</scope>
    <source>
        <strain evidence="4">MPL-01</strain>
    </source>
</reference>
<feature type="domain" description="YVC1 N-terminal linker helical" evidence="2">
    <location>
        <begin position="24"/>
        <end position="203"/>
    </location>
</feature>
<accession>A0AAD7TI23</accession>
<keyword evidence="1" id="KW-1133">Transmembrane helix</keyword>
<dbReference type="InterPro" id="IPR052971">
    <property type="entry name" value="TRP_calcium_channel"/>
</dbReference>
<dbReference type="PANTHER" id="PTHR35859:SF4">
    <property type="entry name" value="MEMBRANE CHANNEL PROTEIN, PUTATIVE (AFU_ORTHOLOGUE AFUA_6G11300)-RELATED"/>
    <property type="match status" value="1"/>
</dbReference>
<feature type="transmembrane region" description="Helical" evidence="1">
    <location>
        <begin position="252"/>
        <end position="274"/>
    </location>
</feature>
<evidence type="ECO:0008006" key="6">
    <source>
        <dbReference type="Google" id="ProtNLM"/>
    </source>
</evidence>